<dbReference type="Pfam" id="PF06580">
    <property type="entry name" value="His_kinase"/>
    <property type="match status" value="1"/>
</dbReference>
<dbReference type="PANTHER" id="PTHR34220">
    <property type="entry name" value="SENSOR HISTIDINE KINASE YPDA"/>
    <property type="match status" value="1"/>
</dbReference>
<accession>A0ABY1CGJ6</accession>
<feature type="transmembrane region" description="Helical" evidence="13">
    <location>
        <begin position="21"/>
        <end position="46"/>
    </location>
</feature>
<keyword evidence="8" id="KW-0067">ATP-binding</keyword>
<dbReference type="SUPFAM" id="SSF55874">
    <property type="entry name" value="ATPase domain of HSP90 chaperone/DNA topoisomerase II/histidine kinase"/>
    <property type="match status" value="1"/>
</dbReference>
<sequence length="566" mass="64655">MSREIEVSRYVSFQDRLQKLVYRRIFVIVTVCALLFSIGISLIPLMTSYKNADKNLLVYREAFDNVYRRAASFITSKETNELCKIAIQNEDEAVILSYPLYELNASWTMEANLIVSDIDKTIAYSSFHYTDLNMHKSSFNRAVCDELVSCKDGEPYISVYYIKGEKPELVISHPVFDEEHIIGFMSLYLSGVSWEHQLAKANFDGVITDSLGRVIYTNRQNITEGKRKFYPEKTRGIITWEDGRYIITTGMYGEKIIIYSLVYFPKSYALYFLTGAIILLMGASLLQLTMGMSQAMAFENAHAVKKLVSEINIISGGASDHRISMDTGDEFAVVGEHINQMLDSIQALNARNMELLNLKKQAEINQLTAQINPHFLYNTLENLRNAFIFDTEAADSIILNLTRILRYSIDCTEEEVFLSKDLEYLESYLKIQKYRYGDRLFYEIAPETSCLDCRLPKLILLTLVENSIKHGFKNRQKLHIWVDGYTQGEVLYLSVTDDGSGMTQEEVERLNAGLLSEGPDPEHRGLKNIARRLYLKYSGESGILIRRLENEGLQIVVKVQAGVKDC</sequence>
<evidence type="ECO:0000256" key="7">
    <source>
        <dbReference type="ARBA" id="ARBA00022777"/>
    </source>
</evidence>
<dbReference type="Proteomes" id="UP000198970">
    <property type="component" value="Chromosome I"/>
</dbReference>
<evidence type="ECO:0000256" key="2">
    <source>
        <dbReference type="ARBA" id="ARBA00022475"/>
    </source>
</evidence>
<evidence type="ECO:0000256" key="4">
    <source>
        <dbReference type="ARBA" id="ARBA00022679"/>
    </source>
</evidence>
<keyword evidence="6" id="KW-0547">Nucleotide-binding</keyword>
<dbReference type="InterPro" id="IPR036890">
    <property type="entry name" value="HATPase_C_sf"/>
</dbReference>
<evidence type="ECO:0000256" key="9">
    <source>
        <dbReference type="ARBA" id="ARBA00022989"/>
    </source>
</evidence>
<keyword evidence="10" id="KW-0902">Two-component regulatory system</keyword>
<dbReference type="Pfam" id="PF02518">
    <property type="entry name" value="HATPase_c"/>
    <property type="match status" value="1"/>
</dbReference>
<dbReference type="CDD" id="cd06225">
    <property type="entry name" value="HAMP"/>
    <property type="match status" value="1"/>
</dbReference>
<reference evidence="15 16" key="1">
    <citation type="submission" date="2016-10" db="EMBL/GenBank/DDBJ databases">
        <authorList>
            <person name="Varghese N."/>
            <person name="Submissions S."/>
        </authorList>
    </citation>
    <scope>NUCLEOTIDE SEQUENCE [LARGE SCALE GENOMIC DNA]</scope>
    <source>
        <strain evidence="15 16">ATCC 19403</strain>
    </source>
</reference>
<dbReference type="EMBL" id="LT630003">
    <property type="protein sequence ID" value="SEU00820.1"/>
    <property type="molecule type" value="Genomic_DNA"/>
</dbReference>
<keyword evidence="7" id="KW-0418">Kinase</keyword>
<dbReference type="Gene3D" id="3.30.565.10">
    <property type="entry name" value="Histidine kinase-like ATPase, C-terminal domain"/>
    <property type="match status" value="1"/>
</dbReference>
<evidence type="ECO:0000259" key="14">
    <source>
        <dbReference type="PROSITE" id="PS50885"/>
    </source>
</evidence>
<dbReference type="PANTHER" id="PTHR34220:SF11">
    <property type="entry name" value="SENSOR PROTEIN KINASE HPTS"/>
    <property type="match status" value="1"/>
</dbReference>
<evidence type="ECO:0000256" key="8">
    <source>
        <dbReference type="ARBA" id="ARBA00022840"/>
    </source>
</evidence>
<dbReference type="RefSeq" id="WP_054792043.1">
    <property type="nucleotide sequence ID" value="NZ_LT630003.1"/>
</dbReference>
<evidence type="ECO:0000256" key="5">
    <source>
        <dbReference type="ARBA" id="ARBA00022692"/>
    </source>
</evidence>
<gene>
    <name evidence="15" type="ORF">SAMN02745906_3897</name>
</gene>
<name>A0ABY1CGJ6_9FIRM</name>
<keyword evidence="2" id="KW-1003">Cell membrane</keyword>
<keyword evidence="9 13" id="KW-1133">Transmembrane helix</keyword>
<evidence type="ECO:0000256" key="11">
    <source>
        <dbReference type="ARBA" id="ARBA00023136"/>
    </source>
</evidence>
<evidence type="ECO:0000313" key="16">
    <source>
        <dbReference type="Proteomes" id="UP000198970"/>
    </source>
</evidence>
<evidence type="ECO:0000256" key="13">
    <source>
        <dbReference type="SAM" id="Phobius"/>
    </source>
</evidence>
<organism evidence="15 16">
    <name type="scientific">Lacrimispora sphenoides JCM 1415</name>
    <dbReference type="NCBI Taxonomy" id="1297793"/>
    <lineage>
        <taxon>Bacteria</taxon>
        <taxon>Bacillati</taxon>
        <taxon>Bacillota</taxon>
        <taxon>Clostridia</taxon>
        <taxon>Lachnospirales</taxon>
        <taxon>Lachnospiraceae</taxon>
        <taxon>Lacrimispora</taxon>
    </lineage>
</organism>
<dbReference type="InterPro" id="IPR003660">
    <property type="entry name" value="HAMP_dom"/>
</dbReference>
<dbReference type="InterPro" id="IPR003594">
    <property type="entry name" value="HATPase_dom"/>
</dbReference>
<keyword evidence="12" id="KW-0175">Coiled coil</keyword>
<comment type="subcellular location">
    <subcellularLocation>
        <location evidence="1">Cell membrane</location>
        <topology evidence="1">Multi-pass membrane protein</topology>
    </subcellularLocation>
</comment>
<proteinExistence type="predicted"/>
<evidence type="ECO:0000256" key="12">
    <source>
        <dbReference type="SAM" id="Coils"/>
    </source>
</evidence>
<keyword evidence="11 13" id="KW-0472">Membrane</keyword>
<feature type="coiled-coil region" evidence="12">
    <location>
        <begin position="338"/>
        <end position="370"/>
    </location>
</feature>
<keyword evidence="4" id="KW-0808">Transferase</keyword>
<evidence type="ECO:0000256" key="10">
    <source>
        <dbReference type="ARBA" id="ARBA00023012"/>
    </source>
</evidence>
<keyword evidence="3" id="KW-0597">Phosphoprotein</keyword>
<dbReference type="InterPro" id="IPR010559">
    <property type="entry name" value="Sig_transdc_His_kin_internal"/>
</dbReference>
<protein>
    <submittedName>
        <fullName evidence="15">Histidine kinase-, DNA gyrase B-, and HSP90-like ATPase</fullName>
    </submittedName>
</protein>
<evidence type="ECO:0000256" key="6">
    <source>
        <dbReference type="ARBA" id="ARBA00022741"/>
    </source>
</evidence>
<dbReference type="InterPro" id="IPR050640">
    <property type="entry name" value="Bact_2-comp_sensor_kinase"/>
</dbReference>
<feature type="domain" description="HAMP" evidence="14">
    <location>
        <begin position="301"/>
        <end position="350"/>
    </location>
</feature>
<keyword evidence="5 13" id="KW-0812">Transmembrane</keyword>
<keyword evidence="16" id="KW-1185">Reference proteome</keyword>
<feature type="transmembrane region" description="Helical" evidence="13">
    <location>
        <begin position="268"/>
        <end position="286"/>
    </location>
</feature>
<evidence type="ECO:0000256" key="3">
    <source>
        <dbReference type="ARBA" id="ARBA00022553"/>
    </source>
</evidence>
<dbReference type="PROSITE" id="PS50885">
    <property type="entry name" value="HAMP"/>
    <property type="match status" value="1"/>
</dbReference>
<evidence type="ECO:0000256" key="1">
    <source>
        <dbReference type="ARBA" id="ARBA00004651"/>
    </source>
</evidence>
<evidence type="ECO:0000313" key="15">
    <source>
        <dbReference type="EMBL" id="SEU00820.1"/>
    </source>
</evidence>